<sequence>MIFCLVKQNILDIFRVLEERFHILIESGVKI</sequence>
<accession>A0A0E9R1C5</accession>
<dbReference type="EMBL" id="GBXM01086317">
    <property type="protein sequence ID" value="JAH22260.1"/>
    <property type="molecule type" value="Transcribed_RNA"/>
</dbReference>
<organism evidence="1">
    <name type="scientific">Anguilla anguilla</name>
    <name type="common">European freshwater eel</name>
    <name type="synonym">Muraena anguilla</name>
    <dbReference type="NCBI Taxonomy" id="7936"/>
    <lineage>
        <taxon>Eukaryota</taxon>
        <taxon>Metazoa</taxon>
        <taxon>Chordata</taxon>
        <taxon>Craniata</taxon>
        <taxon>Vertebrata</taxon>
        <taxon>Euteleostomi</taxon>
        <taxon>Actinopterygii</taxon>
        <taxon>Neopterygii</taxon>
        <taxon>Teleostei</taxon>
        <taxon>Anguilliformes</taxon>
        <taxon>Anguillidae</taxon>
        <taxon>Anguilla</taxon>
    </lineage>
</organism>
<evidence type="ECO:0000313" key="1">
    <source>
        <dbReference type="EMBL" id="JAH22260.1"/>
    </source>
</evidence>
<reference evidence="1" key="2">
    <citation type="journal article" date="2015" name="Fish Shellfish Immunol.">
        <title>Early steps in the European eel (Anguilla anguilla)-Vibrio vulnificus interaction in the gills: Role of the RtxA13 toxin.</title>
        <authorList>
            <person name="Callol A."/>
            <person name="Pajuelo D."/>
            <person name="Ebbesson L."/>
            <person name="Teles M."/>
            <person name="MacKenzie S."/>
            <person name="Amaro C."/>
        </authorList>
    </citation>
    <scope>NUCLEOTIDE SEQUENCE</scope>
</reference>
<name>A0A0E9R1C5_ANGAN</name>
<reference evidence="1" key="1">
    <citation type="submission" date="2014-11" db="EMBL/GenBank/DDBJ databases">
        <authorList>
            <person name="Amaro Gonzalez C."/>
        </authorList>
    </citation>
    <scope>NUCLEOTIDE SEQUENCE</scope>
</reference>
<proteinExistence type="predicted"/>
<dbReference type="AlphaFoldDB" id="A0A0E9R1C5"/>
<protein>
    <submittedName>
        <fullName evidence="1">Uncharacterized protein</fullName>
    </submittedName>
</protein>